<dbReference type="AlphaFoldDB" id="T1IR76"/>
<evidence type="ECO:0000256" key="5">
    <source>
        <dbReference type="SAM" id="MobiDB-lite"/>
    </source>
</evidence>
<dbReference type="Pfam" id="PF10237">
    <property type="entry name" value="N6-adenineMlase"/>
    <property type="match status" value="1"/>
</dbReference>
<evidence type="ECO:0000313" key="7">
    <source>
        <dbReference type="Proteomes" id="UP000014500"/>
    </source>
</evidence>
<dbReference type="PANTHER" id="PTHR13200:SF0">
    <property type="entry name" value="EEF1A LYSINE METHYLTRANSFERASE 1"/>
    <property type="match status" value="1"/>
</dbReference>
<keyword evidence="3" id="KW-0489">Methyltransferase</keyword>
<dbReference type="Proteomes" id="UP000014500">
    <property type="component" value="Unassembled WGS sequence"/>
</dbReference>
<accession>T1IR76</accession>
<organism evidence="6 7">
    <name type="scientific">Strigamia maritima</name>
    <name type="common">European centipede</name>
    <name type="synonym">Geophilus maritimus</name>
    <dbReference type="NCBI Taxonomy" id="126957"/>
    <lineage>
        <taxon>Eukaryota</taxon>
        <taxon>Metazoa</taxon>
        <taxon>Ecdysozoa</taxon>
        <taxon>Arthropoda</taxon>
        <taxon>Myriapoda</taxon>
        <taxon>Chilopoda</taxon>
        <taxon>Pleurostigmophora</taxon>
        <taxon>Geophilomorpha</taxon>
        <taxon>Linotaeniidae</taxon>
        <taxon>Strigamia</taxon>
    </lineage>
</organism>
<keyword evidence="2" id="KW-0963">Cytoplasm</keyword>
<dbReference type="EnsemblMetazoa" id="SMAR003560-RA">
    <property type="protein sequence ID" value="SMAR003560-PA"/>
    <property type="gene ID" value="SMAR003560"/>
</dbReference>
<dbReference type="GO" id="GO:0016279">
    <property type="term" value="F:protein-lysine N-methyltransferase activity"/>
    <property type="evidence" value="ECO:0007669"/>
    <property type="project" value="InterPro"/>
</dbReference>
<dbReference type="InterPro" id="IPR041370">
    <property type="entry name" value="Mlase_EEF1AKMT1/ZCCHC4"/>
</dbReference>
<dbReference type="GO" id="GO:0032259">
    <property type="term" value="P:methylation"/>
    <property type="evidence" value="ECO:0007669"/>
    <property type="project" value="UniProtKB-KW"/>
</dbReference>
<evidence type="ECO:0000313" key="6">
    <source>
        <dbReference type="EnsemblMetazoa" id="SMAR003560-PA"/>
    </source>
</evidence>
<reference evidence="6" key="2">
    <citation type="submission" date="2015-02" db="UniProtKB">
        <authorList>
            <consortium name="EnsemblMetazoa"/>
        </authorList>
    </citation>
    <scope>IDENTIFICATION</scope>
</reference>
<evidence type="ECO:0000256" key="2">
    <source>
        <dbReference type="ARBA" id="ARBA00022490"/>
    </source>
</evidence>
<comment type="subcellular location">
    <subcellularLocation>
        <location evidence="1">Cytoplasm</location>
    </subcellularLocation>
</comment>
<protein>
    <submittedName>
        <fullName evidence="6">Uncharacterized protein</fullName>
    </submittedName>
</protein>
<dbReference type="InterPro" id="IPR019369">
    <property type="entry name" value="Efm5/EEF1AKMT1"/>
</dbReference>
<sequence length="229" mass="27172">MAETKENNTQETCEESANSVEKPQKPKTKQSRDRQFLTSYHGREMFSDGFVERRDLEQYFWTDKTINGILDALKFSFGPDASCCLCTPTLAHTWWVEGEAVSLLEIDTRFQYLPKFRYFDLRYPEETGVNLEEQELWRVIVFDPPFFYIPMQVLYDAVLYVCQNKIKTTKLLLGFLKREERLLLTTFKEFNLKRTNFPLEYAHVKPNKWINYALYSNVDLPGIKRRGKK</sequence>
<dbReference type="HOGENOM" id="CLU_1211130_0_0_1"/>
<dbReference type="EMBL" id="JH431338">
    <property type="status" value="NOT_ANNOTATED_CDS"/>
    <property type="molecule type" value="Genomic_DNA"/>
</dbReference>
<dbReference type="GO" id="GO:0005737">
    <property type="term" value="C:cytoplasm"/>
    <property type="evidence" value="ECO:0007669"/>
    <property type="project" value="UniProtKB-SubCell"/>
</dbReference>
<evidence type="ECO:0000256" key="1">
    <source>
        <dbReference type="ARBA" id="ARBA00004496"/>
    </source>
</evidence>
<evidence type="ECO:0000256" key="3">
    <source>
        <dbReference type="ARBA" id="ARBA00022603"/>
    </source>
</evidence>
<evidence type="ECO:0000256" key="4">
    <source>
        <dbReference type="ARBA" id="ARBA00022679"/>
    </source>
</evidence>
<keyword evidence="7" id="KW-1185">Reference proteome</keyword>
<proteinExistence type="predicted"/>
<dbReference type="PANTHER" id="PTHR13200">
    <property type="entry name" value="EEF1A LYSINE METHYLTRANSFERASE 1"/>
    <property type="match status" value="1"/>
</dbReference>
<keyword evidence="4" id="KW-0808">Transferase</keyword>
<feature type="region of interest" description="Disordered" evidence="5">
    <location>
        <begin position="1"/>
        <end position="35"/>
    </location>
</feature>
<feature type="compositionally biased region" description="Polar residues" evidence="5">
    <location>
        <begin position="9"/>
        <end position="21"/>
    </location>
</feature>
<dbReference type="OMA" id="LEQYFWT"/>
<reference evidence="7" key="1">
    <citation type="submission" date="2011-05" db="EMBL/GenBank/DDBJ databases">
        <authorList>
            <person name="Richards S.R."/>
            <person name="Qu J."/>
            <person name="Jiang H."/>
            <person name="Jhangiani S.N."/>
            <person name="Agravi P."/>
            <person name="Goodspeed R."/>
            <person name="Gross S."/>
            <person name="Mandapat C."/>
            <person name="Jackson L."/>
            <person name="Mathew T."/>
            <person name="Pu L."/>
            <person name="Thornton R."/>
            <person name="Saada N."/>
            <person name="Wilczek-Boney K.B."/>
            <person name="Lee S."/>
            <person name="Kovar C."/>
            <person name="Wu Y."/>
            <person name="Scherer S.E."/>
            <person name="Worley K.C."/>
            <person name="Muzny D.M."/>
            <person name="Gibbs R."/>
        </authorList>
    </citation>
    <scope>NUCLEOTIDE SEQUENCE</scope>
    <source>
        <strain evidence="7">Brora</strain>
    </source>
</reference>
<name>T1IR76_STRMM</name>